<evidence type="ECO:0000313" key="10">
    <source>
        <dbReference type="Proteomes" id="UP000037175"/>
    </source>
</evidence>
<reference evidence="10" key="1">
    <citation type="submission" date="2015-07" db="EMBL/GenBank/DDBJ databases">
        <title>Complete Genome of Thermincola ferriacetica strain Z-0001T.</title>
        <authorList>
            <person name="Lusk B."/>
            <person name="Badalamenti J.P."/>
            <person name="Parameswaran P."/>
            <person name="Bond D.R."/>
            <person name="Torres C.I."/>
        </authorList>
    </citation>
    <scope>NUCLEOTIDE SEQUENCE [LARGE SCALE GENOMIC DNA]</scope>
    <source>
        <strain evidence="10">Z-0001</strain>
    </source>
</reference>
<evidence type="ECO:0000256" key="3">
    <source>
        <dbReference type="ARBA" id="ARBA00022692"/>
    </source>
</evidence>
<comment type="subcellular location">
    <subcellularLocation>
        <location evidence="1">Cell membrane</location>
        <topology evidence="1">Single-pass membrane protein</topology>
    </subcellularLocation>
</comment>
<dbReference type="Pfam" id="PF23750">
    <property type="entry name" value="RsgI_M"/>
    <property type="match status" value="1"/>
</dbReference>
<keyword evidence="5 7" id="KW-0472">Membrane</keyword>
<dbReference type="AlphaFoldDB" id="A0A0L6VZP9"/>
<feature type="compositionally biased region" description="Polar residues" evidence="6">
    <location>
        <begin position="297"/>
        <end position="311"/>
    </location>
</feature>
<evidence type="ECO:0000256" key="5">
    <source>
        <dbReference type="ARBA" id="ARBA00023136"/>
    </source>
</evidence>
<dbReference type="PATRIC" id="fig|281456.6.peg.3297"/>
<protein>
    <recommendedName>
        <fullName evidence="8">RsgI N-terminal anti-sigma domain-containing protein</fullName>
    </recommendedName>
</protein>
<keyword evidence="2" id="KW-1003">Cell membrane</keyword>
<evidence type="ECO:0000256" key="6">
    <source>
        <dbReference type="SAM" id="MobiDB-lite"/>
    </source>
</evidence>
<organism evidence="9 10">
    <name type="scientific">Thermincola ferriacetica</name>
    <dbReference type="NCBI Taxonomy" id="281456"/>
    <lineage>
        <taxon>Bacteria</taxon>
        <taxon>Bacillati</taxon>
        <taxon>Bacillota</taxon>
        <taxon>Clostridia</taxon>
        <taxon>Eubacteriales</taxon>
        <taxon>Thermincolaceae</taxon>
        <taxon>Thermincola</taxon>
    </lineage>
</organism>
<proteinExistence type="predicted"/>
<dbReference type="Pfam" id="PF12791">
    <property type="entry name" value="RsgI_N"/>
    <property type="match status" value="1"/>
</dbReference>
<evidence type="ECO:0000256" key="2">
    <source>
        <dbReference type="ARBA" id="ARBA00022475"/>
    </source>
</evidence>
<keyword evidence="10" id="KW-1185">Reference proteome</keyword>
<dbReference type="PROSITE" id="PS51849">
    <property type="entry name" value="RSGI_N"/>
    <property type="match status" value="1"/>
</dbReference>
<evidence type="ECO:0000256" key="1">
    <source>
        <dbReference type="ARBA" id="ARBA00004162"/>
    </source>
</evidence>
<keyword evidence="3 7" id="KW-0812">Transmembrane</keyword>
<feature type="compositionally biased region" description="Polar residues" evidence="6">
    <location>
        <begin position="364"/>
        <end position="374"/>
    </location>
</feature>
<gene>
    <name evidence="9" type="ORF">Tfer_3142</name>
</gene>
<feature type="region of interest" description="Disordered" evidence="6">
    <location>
        <begin position="275"/>
        <end position="446"/>
    </location>
</feature>
<dbReference type="RefSeq" id="WP_052219072.1">
    <property type="nucleotide sequence ID" value="NZ_LGTE01000036.1"/>
</dbReference>
<evidence type="ECO:0000256" key="7">
    <source>
        <dbReference type="SAM" id="Phobius"/>
    </source>
</evidence>
<dbReference type="GO" id="GO:0005886">
    <property type="term" value="C:plasma membrane"/>
    <property type="evidence" value="ECO:0007669"/>
    <property type="project" value="UniProtKB-SubCell"/>
</dbReference>
<feature type="compositionally biased region" description="Gly residues" evidence="6">
    <location>
        <begin position="422"/>
        <end position="446"/>
    </location>
</feature>
<evidence type="ECO:0000256" key="4">
    <source>
        <dbReference type="ARBA" id="ARBA00022989"/>
    </source>
</evidence>
<accession>A0A0L6VZP9</accession>
<dbReference type="InterPro" id="IPR024449">
    <property type="entry name" value="Anti-sigma_RsgI_N"/>
</dbReference>
<evidence type="ECO:0000259" key="8">
    <source>
        <dbReference type="PROSITE" id="PS51849"/>
    </source>
</evidence>
<keyword evidence="4 7" id="KW-1133">Transmembrane helix</keyword>
<sequence>MTGQRGLIVKIKGSHCIVVTADGIYKEIPLPTTPVRVGSEIYFNERTRRHLIRPVALAASIIVLLFSLALLRSVVTPQPAAFVSLDINPSIELAVNQNLQVIATESYNPDGAKLLENVRLKGINLNQAVRTLVNEATRKHYLSPDREGMIVATIAQSLAEKIINNEALNNELAGATKINNVKARILVYEVDETLRQSAREQGLTAGKYLVFRQAQAAGIKVRAGDIKTKSIRSFIEAYKINLLPNNKIIVLKKLKNLPGETIELDNLLQNQKYLPNNEKVRNTNGREMTEVTEKPTGIQNQPIFPNSNNNGHPGARSGNPKTKGNNSQKGQQKNQNPTPAKDRELNLPRQKKQVNDKKTDLQPVENTKTNRAQDSSPGSTPGSGTSGNAVTPPADHGNTGSDSPGPANGSGKSGTGSSSGSSGSGPLGPGGSGSSGGSGGSGGRTR</sequence>
<name>A0A0L6VZP9_9FIRM</name>
<feature type="compositionally biased region" description="Low complexity" evidence="6">
    <location>
        <begin position="321"/>
        <end position="336"/>
    </location>
</feature>
<dbReference type="EMBL" id="LGTE01000036">
    <property type="protein sequence ID" value="KNZ68314.1"/>
    <property type="molecule type" value="Genomic_DNA"/>
</dbReference>
<evidence type="ECO:0000313" key="9">
    <source>
        <dbReference type="EMBL" id="KNZ68314.1"/>
    </source>
</evidence>
<comment type="caution">
    <text evidence="9">The sequence shown here is derived from an EMBL/GenBank/DDBJ whole genome shotgun (WGS) entry which is preliminary data.</text>
</comment>
<dbReference type="Proteomes" id="UP000037175">
    <property type="component" value="Unassembled WGS sequence"/>
</dbReference>
<feature type="transmembrane region" description="Helical" evidence="7">
    <location>
        <begin position="51"/>
        <end position="71"/>
    </location>
</feature>
<feature type="compositionally biased region" description="Low complexity" evidence="6">
    <location>
        <begin position="375"/>
        <end position="387"/>
    </location>
</feature>
<dbReference type="InterPro" id="IPR055431">
    <property type="entry name" value="RsgI_M"/>
</dbReference>
<feature type="domain" description="RsgI N-terminal anti-sigma" evidence="8">
    <location>
        <begin position="4"/>
        <end position="52"/>
    </location>
</feature>